<evidence type="ECO:0000259" key="7">
    <source>
        <dbReference type="Pfam" id="PF01095"/>
    </source>
</evidence>
<evidence type="ECO:0000256" key="1">
    <source>
        <dbReference type="ARBA" id="ARBA00005184"/>
    </source>
</evidence>
<keyword evidence="9" id="KW-1185">Reference proteome</keyword>
<dbReference type="SUPFAM" id="SSF51126">
    <property type="entry name" value="Pectin lyase-like"/>
    <property type="match status" value="1"/>
</dbReference>
<dbReference type="InterPro" id="IPR012334">
    <property type="entry name" value="Pectin_lyas_fold"/>
</dbReference>
<dbReference type="HOGENOM" id="CLU_1052053_0_0_1"/>
<dbReference type="AlphaFoldDB" id="W1NSI1"/>
<dbReference type="EMBL" id="KI395851">
    <property type="protein sequence ID" value="ERM97760.1"/>
    <property type="molecule type" value="Genomic_DNA"/>
</dbReference>
<proteinExistence type="inferred from homology"/>
<evidence type="ECO:0000256" key="6">
    <source>
        <dbReference type="SAM" id="MobiDB-lite"/>
    </source>
</evidence>
<dbReference type="GO" id="GO:0030599">
    <property type="term" value="F:pectinesterase activity"/>
    <property type="evidence" value="ECO:0007669"/>
    <property type="project" value="UniProtKB-EC"/>
</dbReference>
<dbReference type="Gene3D" id="2.160.20.10">
    <property type="entry name" value="Single-stranded right-handed beta-helix, Pectin lyase-like"/>
    <property type="match status" value="1"/>
</dbReference>
<dbReference type="Proteomes" id="UP000017836">
    <property type="component" value="Unassembled WGS sequence"/>
</dbReference>
<comment type="similarity">
    <text evidence="2">Belongs to the pectinesterase family.</text>
</comment>
<dbReference type="UniPathway" id="UPA00545">
    <property type="reaction ID" value="UER00823"/>
</dbReference>
<dbReference type="EC" id="3.1.1.11" evidence="3"/>
<protein>
    <recommendedName>
        <fullName evidence="3">pectinesterase</fullName>
        <ecNumber evidence="3">3.1.1.11</ecNumber>
    </recommendedName>
</protein>
<evidence type="ECO:0000313" key="8">
    <source>
        <dbReference type="EMBL" id="ERM97760.1"/>
    </source>
</evidence>
<dbReference type="Gramene" id="ERM97760">
    <property type="protein sequence ID" value="ERM97760"/>
    <property type="gene ID" value="AMTR_s00116p00020830"/>
</dbReference>
<reference evidence="9" key="1">
    <citation type="journal article" date="2013" name="Science">
        <title>The Amborella genome and the evolution of flowering plants.</title>
        <authorList>
            <consortium name="Amborella Genome Project"/>
        </authorList>
    </citation>
    <scope>NUCLEOTIDE SEQUENCE [LARGE SCALE GENOMIC DNA]</scope>
</reference>
<feature type="region of interest" description="Disordered" evidence="6">
    <location>
        <begin position="244"/>
        <end position="265"/>
    </location>
</feature>
<dbReference type="GO" id="GO:0042545">
    <property type="term" value="P:cell wall modification"/>
    <property type="evidence" value="ECO:0007669"/>
    <property type="project" value="InterPro"/>
</dbReference>
<evidence type="ECO:0000256" key="2">
    <source>
        <dbReference type="ARBA" id="ARBA00008891"/>
    </source>
</evidence>
<keyword evidence="5" id="KW-0063">Aspartyl esterase</keyword>
<sequence>EKITVPRIKPNITLLGQGMERTAIVWNDTANSSHGTFYSASVSVFASNFIATNISFMNVAPIANPGDVGGQAVAFRIAAGDANLWWKMPANDTSRLKPGWFEKLFKKVLLDKLDGRLYEEVCISDVGYTNHDRKGPIIHFVSGLQDLPQDKLKRNATAWEGSIDSIWLVGGVIGQTINLVLTRKRRGDLATYTSIIGTGRPLVRLVEDYPLEATSERSSSNRPRHAPRHIVAAQGSNHVWKGEGPNHVWMSKGHRSSSEIDQSVK</sequence>
<dbReference type="InterPro" id="IPR000070">
    <property type="entry name" value="Pectinesterase_cat"/>
</dbReference>
<dbReference type="STRING" id="13333.W1NSI1"/>
<evidence type="ECO:0000256" key="5">
    <source>
        <dbReference type="ARBA" id="ARBA00023085"/>
    </source>
</evidence>
<comment type="pathway">
    <text evidence="1">Glycan metabolism; pectin degradation; 2-dehydro-3-deoxy-D-gluconate from pectin: step 1/5.</text>
</comment>
<dbReference type="Pfam" id="PF01095">
    <property type="entry name" value="Pectinesterase"/>
    <property type="match status" value="1"/>
</dbReference>
<keyword evidence="4" id="KW-0378">Hydrolase</keyword>
<dbReference type="PANTHER" id="PTHR31321">
    <property type="entry name" value="ACYL-COA THIOESTER HYDROLASE YBHC-RELATED"/>
    <property type="match status" value="1"/>
</dbReference>
<accession>W1NSI1</accession>
<dbReference type="InterPro" id="IPR011050">
    <property type="entry name" value="Pectin_lyase_fold/virulence"/>
</dbReference>
<dbReference type="eggNOG" id="ENOG502QUTX">
    <property type="taxonomic scope" value="Eukaryota"/>
</dbReference>
<gene>
    <name evidence="8" type="ORF">AMTR_s00116p00020830</name>
</gene>
<evidence type="ECO:0000313" key="9">
    <source>
        <dbReference type="Proteomes" id="UP000017836"/>
    </source>
</evidence>
<evidence type="ECO:0000256" key="4">
    <source>
        <dbReference type="ARBA" id="ARBA00022801"/>
    </source>
</evidence>
<feature type="domain" description="Pectinesterase catalytic" evidence="7">
    <location>
        <begin position="1"/>
        <end position="81"/>
    </location>
</feature>
<organism evidence="8 9">
    <name type="scientific">Amborella trichopoda</name>
    <dbReference type="NCBI Taxonomy" id="13333"/>
    <lineage>
        <taxon>Eukaryota</taxon>
        <taxon>Viridiplantae</taxon>
        <taxon>Streptophyta</taxon>
        <taxon>Embryophyta</taxon>
        <taxon>Tracheophyta</taxon>
        <taxon>Spermatophyta</taxon>
        <taxon>Magnoliopsida</taxon>
        <taxon>Amborellales</taxon>
        <taxon>Amborellaceae</taxon>
        <taxon>Amborella</taxon>
    </lineage>
</organism>
<dbReference type="GO" id="GO:0045490">
    <property type="term" value="P:pectin catabolic process"/>
    <property type="evidence" value="ECO:0007669"/>
    <property type="project" value="UniProtKB-UniPathway"/>
</dbReference>
<evidence type="ECO:0000256" key="3">
    <source>
        <dbReference type="ARBA" id="ARBA00013229"/>
    </source>
</evidence>
<dbReference type="PANTHER" id="PTHR31321:SF33">
    <property type="entry name" value="PECTINESTERASE 8-RELATED"/>
    <property type="match status" value="1"/>
</dbReference>
<feature type="compositionally biased region" description="Basic and acidic residues" evidence="6">
    <location>
        <begin position="256"/>
        <end position="265"/>
    </location>
</feature>
<name>W1NSI1_AMBTC</name>
<feature type="non-terminal residue" evidence="8">
    <location>
        <position position="1"/>
    </location>
</feature>